<dbReference type="GO" id="GO:0016020">
    <property type="term" value="C:membrane"/>
    <property type="evidence" value="ECO:0007669"/>
    <property type="project" value="UniProtKB-SubCell"/>
</dbReference>
<comment type="similarity">
    <text evidence="2">Belongs to the purine permeases (TC 2.A.7.14) family.</text>
</comment>
<feature type="transmembrane region" description="Helical" evidence="9">
    <location>
        <begin position="358"/>
        <end position="380"/>
    </location>
</feature>
<proteinExistence type="inferred from homology"/>
<feature type="compositionally biased region" description="Basic and acidic residues" evidence="8">
    <location>
        <begin position="682"/>
        <end position="693"/>
    </location>
</feature>
<dbReference type="EMBL" id="VEPZ02001353">
    <property type="protein sequence ID" value="KAE8677788.1"/>
    <property type="molecule type" value="Genomic_DNA"/>
</dbReference>
<dbReference type="SUPFAM" id="SSF55550">
    <property type="entry name" value="SH2 domain"/>
    <property type="match status" value="1"/>
</dbReference>
<reference evidence="11" key="1">
    <citation type="submission" date="2019-09" db="EMBL/GenBank/DDBJ databases">
        <title>Draft genome information of white flower Hibiscus syriacus.</title>
        <authorList>
            <person name="Kim Y.-M."/>
        </authorList>
    </citation>
    <scope>NUCLEOTIDE SEQUENCE [LARGE SCALE GENOMIC DNA]</scope>
    <source>
        <strain evidence="11">YM2019G1</strain>
    </source>
</reference>
<organism evidence="11 12">
    <name type="scientific">Hibiscus syriacus</name>
    <name type="common">Rose of Sharon</name>
    <dbReference type="NCBI Taxonomy" id="106335"/>
    <lineage>
        <taxon>Eukaryota</taxon>
        <taxon>Viridiplantae</taxon>
        <taxon>Streptophyta</taxon>
        <taxon>Embryophyta</taxon>
        <taxon>Tracheophyta</taxon>
        <taxon>Spermatophyta</taxon>
        <taxon>Magnoliopsida</taxon>
        <taxon>eudicotyledons</taxon>
        <taxon>Gunneridae</taxon>
        <taxon>Pentapetalae</taxon>
        <taxon>rosids</taxon>
        <taxon>malvids</taxon>
        <taxon>Malvales</taxon>
        <taxon>Malvaceae</taxon>
        <taxon>Malvoideae</taxon>
        <taxon>Hibiscus</taxon>
    </lineage>
</organism>
<keyword evidence="12" id="KW-1185">Reference proteome</keyword>
<dbReference type="InterPro" id="IPR000980">
    <property type="entry name" value="SH2"/>
</dbReference>
<feature type="transmembrane region" description="Helical" evidence="9">
    <location>
        <begin position="481"/>
        <end position="500"/>
    </location>
</feature>
<dbReference type="SUPFAM" id="SSF103481">
    <property type="entry name" value="Multidrug resistance efflux transporter EmrE"/>
    <property type="match status" value="1"/>
</dbReference>
<dbReference type="PANTHER" id="PTHR31376:SF101">
    <property type="entry name" value="PURINE PERMEASE 19-RELATED"/>
    <property type="match status" value="1"/>
</dbReference>
<evidence type="ECO:0000256" key="4">
    <source>
        <dbReference type="ARBA" id="ARBA00022692"/>
    </source>
</evidence>
<dbReference type="AlphaFoldDB" id="A0A6A2XQC4"/>
<dbReference type="InterPro" id="IPR013320">
    <property type="entry name" value="ConA-like_dom_sf"/>
</dbReference>
<evidence type="ECO:0000313" key="12">
    <source>
        <dbReference type="Proteomes" id="UP000436088"/>
    </source>
</evidence>
<feature type="transmembrane region" description="Helical" evidence="9">
    <location>
        <begin position="627"/>
        <end position="647"/>
    </location>
</feature>
<dbReference type="Gene3D" id="3.30.505.10">
    <property type="entry name" value="SH2 domain"/>
    <property type="match status" value="1"/>
</dbReference>
<name>A0A6A2XQC4_HIBSY</name>
<feature type="transmembrane region" description="Helical" evidence="9">
    <location>
        <begin position="424"/>
        <end position="445"/>
    </location>
</feature>
<keyword evidence="7" id="KW-0727">SH2 domain</keyword>
<dbReference type="PANTHER" id="PTHR31376">
    <property type="entry name" value="OS09G0467300 PROTEIN-RELATED"/>
    <property type="match status" value="1"/>
</dbReference>
<dbReference type="GO" id="GO:0005345">
    <property type="term" value="F:purine nucleobase transmembrane transporter activity"/>
    <property type="evidence" value="ECO:0007669"/>
    <property type="project" value="UniProtKB-ARBA"/>
</dbReference>
<evidence type="ECO:0000256" key="9">
    <source>
        <dbReference type="SAM" id="Phobius"/>
    </source>
</evidence>
<dbReference type="SUPFAM" id="SSF49899">
    <property type="entry name" value="Concanavalin A-like lectins/glucanases"/>
    <property type="match status" value="1"/>
</dbReference>
<evidence type="ECO:0000256" key="6">
    <source>
        <dbReference type="ARBA" id="ARBA00023136"/>
    </source>
</evidence>
<dbReference type="InterPro" id="IPR030182">
    <property type="entry name" value="PUP_plant"/>
</dbReference>
<evidence type="ECO:0000256" key="2">
    <source>
        <dbReference type="ARBA" id="ARBA00006213"/>
    </source>
</evidence>
<keyword evidence="3" id="KW-0813">Transport</keyword>
<feature type="transmembrane region" description="Helical" evidence="9">
    <location>
        <begin position="559"/>
        <end position="577"/>
    </location>
</feature>
<feature type="region of interest" description="Disordered" evidence="8">
    <location>
        <begin position="682"/>
        <end position="704"/>
    </location>
</feature>
<dbReference type="Proteomes" id="UP000436088">
    <property type="component" value="Unassembled WGS sequence"/>
</dbReference>
<dbReference type="PROSITE" id="PS50001">
    <property type="entry name" value="SH2"/>
    <property type="match status" value="1"/>
</dbReference>
<evidence type="ECO:0000256" key="3">
    <source>
        <dbReference type="ARBA" id="ARBA00022448"/>
    </source>
</evidence>
<sequence>MDENNPIIRKKDYILLKDFKVKTEVDEKGFILCFWVSIFNFYSVYPKTILEQVYAEINSRSPLLVLNGKTLMLLPLTYLLNEAPGPGNTDLRLTAEIEQNQNKWIHVGYEVSSDFVRLCVNGEIAGERHLSCSSRKRTLIDIRGDRSFHAFIHEAKVLPSTFSIKDQYVKDFEVQRKITGCEDYMTQENFEKMWCWLYPVAFTLSSDRIKAMWNSTSPKWIEGFITKEEAELSLQGPSGLREPGTFILRFPISRSWPHLDAGSLVVTYVGSDYALHHLLLSIDNVYSSGALEMNVEVKPLHDVLLEEPELSCLGSSRPPLLLHPTASLVEAQTPHQEEAITVATNQHPVFRPENRWKWWLLVALNIIFLLAGQSAAVLLTKFYFNHGGKSKWLASLTQTIGFPILYLPLLFFRSVNMSPSSLNNISHCLVYFSLGCLLAIDDLLYSIGVEPLSVTTYSLICASQLVFNAIFSFIINSEKLTILILNSIVFITISASMVAVHSDASKDKNGKPPVREQERIIAILSTIGASAGYALMLALTQFSFEKVLKKDTFRVVFEMQIYTSIVATCICVLGLFLSLEFMDLKSEMEKFDKGKASYVASLIGTSLAWQLCTVGVVGLVYLVSSLFSNVVSMLSLPFVPIVGVLFYGEKMDATKVLAMLFTLWGFASYIYQQYLDENRSKENKSDQIEDSRSELNLIDSDDIQ</sequence>
<keyword evidence="6 9" id="KW-0472">Membrane</keyword>
<protein>
    <submittedName>
        <fullName evidence="11">Purine permease 11-like isoform X2</fullName>
    </submittedName>
</protein>
<feature type="domain" description="SH2" evidence="10">
    <location>
        <begin position="220"/>
        <end position="325"/>
    </location>
</feature>
<evidence type="ECO:0000313" key="11">
    <source>
        <dbReference type="EMBL" id="KAE8677788.1"/>
    </source>
</evidence>
<feature type="transmembrane region" description="Helical" evidence="9">
    <location>
        <begin position="520"/>
        <end position="539"/>
    </location>
</feature>
<evidence type="ECO:0000256" key="8">
    <source>
        <dbReference type="SAM" id="MobiDB-lite"/>
    </source>
</evidence>
<comment type="subcellular location">
    <subcellularLocation>
        <location evidence="1">Membrane</location>
        <topology evidence="1">Multi-pass membrane protein</topology>
    </subcellularLocation>
</comment>
<keyword evidence="5 9" id="KW-1133">Transmembrane helix</keyword>
<dbReference type="InterPro" id="IPR036860">
    <property type="entry name" value="SH2_dom_sf"/>
</dbReference>
<feature type="transmembrane region" description="Helical" evidence="9">
    <location>
        <begin position="598"/>
        <end position="621"/>
    </location>
</feature>
<dbReference type="GO" id="GO:0015211">
    <property type="term" value="F:purine nucleoside transmembrane transporter activity"/>
    <property type="evidence" value="ECO:0007669"/>
    <property type="project" value="InterPro"/>
</dbReference>
<evidence type="ECO:0000256" key="5">
    <source>
        <dbReference type="ARBA" id="ARBA00022989"/>
    </source>
</evidence>
<evidence type="ECO:0000256" key="1">
    <source>
        <dbReference type="ARBA" id="ARBA00004141"/>
    </source>
</evidence>
<gene>
    <name evidence="11" type="ORF">F3Y22_tig00111498pilonHSYRG00028</name>
</gene>
<evidence type="ECO:0000259" key="10">
    <source>
        <dbReference type="PROSITE" id="PS50001"/>
    </source>
</evidence>
<keyword evidence="4 9" id="KW-0812">Transmembrane</keyword>
<dbReference type="Pfam" id="PF16913">
    <property type="entry name" value="PUNUT"/>
    <property type="match status" value="1"/>
</dbReference>
<feature type="transmembrane region" description="Helical" evidence="9">
    <location>
        <begin position="457"/>
        <end position="475"/>
    </location>
</feature>
<evidence type="ECO:0000256" key="7">
    <source>
        <dbReference type="PROSITE-ProRule" id="PRU00191"/>
    </source>
</evidence>
<comment type="caution">
    <text evidence="11">The sequence shown here is derived from an EMBL/GenBank/DDBJ whole genome shotgun (WGS) entry which is preliminary data.</text>
</comment>
<feature type="transmembrane region" description="Helical" evidence="9">
    <location>
        <begin position="392"/>
        <end position="412"/>
    </location>
</feature>
<dbReference type="InterPro" id="IPR037185">
    <property type="entry name" value="EmrE-like"/>
</dbReference>
<feature type="transmembrane region" description="Helical" evidence="9">
    <location>
        <begin position="656"/>
        <end position="674"/>
    </location>
</feature>
<accession>A0A6A2XQC4</accession>